<evidence type="ECO:0000256" key="4">
    <source>
        <dbReference type="SAM" id="MobiDB-lite"/>
    </source>
</evidence>
<dbReference type="EnsemblMetazoa" id="SMAR009485-RA">
    <property type="protein sequence ID" value="SMAR009485-PA"/>
    <property type="gene ID" value="SMAR009485"/>
</dbReference>
<dbReference type="PROSITE" id="PS00678">
    <property type="entry name" value="WD_REPEATS_1"/>
    <property type="match status" value="1"/>
</dbReference>
<reference evidence="6" key="2">
    <citation type="submission" date="2015-02" db="UniProtKB">
        <authorList>
            <consortium name="EnsemblMetazoa"/>
        </authorList>
    </citation>
    <scope>IDENTIFICATION</scope>
</reference>
<dbReference type="PROSITE" id="PS50294">
    <property type="entry name" value="WD_REPEATS_REGION"/>
    <property type="match status" value="2"/>
</dbReference>
<dbReference type="InterPro" id="IPR059157">
    <property type="entry name" value="WDR36-Utp21_N"/>
</dbReference>
<dbReference type="PANTHER" id="PTHR22840">
    <property type="entry name" value="WD REPEAT-CONTAINING PROTEIN 36"/>
    <property type="match status" value="1"/>
</dbReference>
<evidence type="ECO:0000256" key="3">
    <source>
        <dbReference type="PROSITE-ProRule" id="PRU00221"/>
    </source>
</evidence>
<dbReference type="SUPFAM" id="SSF50978">
    <property type="entry name" value="WD40 repeat-like"/>
    <property type="match status" value="2"/>
</dbReference>
<feature type="repeat" description="WD" evidence="3">
    <location>
        <begin position="552"/>
        <end position="593"/>
    </location>
</feature>
<dbReference type="InterPro" id="IPR001680">
    <property type="entry name" value="WD40_rpt"/>
</dbReference>
<proteinExistence type="predicted"/>
<feature type="domain" description="WDR36/Utp21 N-terminal" evidence="5">
    <location>
        <begin position="35"/>
        <end position="299"/>
    </location>
</feature>
<sequence>MSGSRIFCGYKNLGSVSNHIPLQTRYIERRGENLVVTTVGKVFNTYGCSKLRLLSVSESHPCDISCTAADKYLIYTGCQNVIRSWKRGCELINTYEDDSDVRLLLPFGPFLISINENNNVKKWNIETKEMELELMIDRNNFEITAIMHPNTYLDEILLGSKQGKMQLWNIETSHLSRSFDGWDSEITTITQSTAIDVVGVGLASGEIIIHNLEHDKTLMKFKQEWGSVTAISFRLDGQPIMATGSPIGHIAVWNLEKKKLVSQIRDAHSTYVTGMQFLPDEPLLITSSPDNSLKIWIFDQSADGARILKLREGHSAPPTFIRFYGDNADDILSAGQDSTLKSFSTINDLLHKNFGTASLHPKSYKKHHYEHLKMPSIVCFDAEPTREREWDNVVACHRGYCTTSIWSTHKRKLGSHYLRHERFKIDLKVVAKCVTLTSCGNFAVIGYDSGHVDVFNLQSGIWRGAYGTPKAHKWAVTGVAVDGTNHTTFTGGIDQRLKYWKFKSKELIESVQLDAAVSKLILKRENGLLACILDNFSIFIFDTDTRKAARVFKGHTNRITDACFSADSRWLISSSMDSTIRTWDLKNSALIDCFSVTSPCISLSISSKDNTLATCHIDELSIYLWKKKLRIGVLAPLPEDFQPVTLDLPSAATCVTDEEEMVVDQTETETKDEADLTSSTEESKSDLIKTINMPDSFWLRMLKKKSHLKAPAAKPKLAPFFLPSITNEFKFVRH</sequence>
<dbReference type="InterPro" id="IPR019775">
    <property type="entry name" value="WD40_repeat_CS"/>
</dbReference>
<dbReference type="OMA" id="CIYAWRA"/>
<dbReference type="Pfam" id="PF25168">
    <property type="entry name" value="Beta-prop_WDR36-Utp21_2nd"/>
    <property type="match status" value="1"/>
</dbReference>
<dbReference type="PANTHER" id="PTHR22840:SF12">
    <property type="entry name" value="WD REPEAT-CONTAINING PROTEIN 36"/>
    <property type="match status" value="1"/>
</dbReference>
<dbReference type="GO" id="GO:0034388">
    <property type="term" value="C:Pwp2p-containing subcomplex of 90S preribosome"/>
    <property type="evidence" value="ECO:0007669"/>
    <property type="project" value="TreeGrafter"/>
</dbReference>
<reference evidence="7" key="1">
    <citation type="submission" date="2011-05" db="EMBL/GenBank/DDBJ databases">
        <authorList>
            <person name="Richards S.R."/>
            <person name="Qu J."/>
            <person name="Jiang H."/>
            <person name="Jhangiani S.N."/>
            <person name="Agravi P."/>
            <person name="Goodspeed R."/>
            <person name="Gross S."/>
            <person name="Mandapat C."/>
            <person name="Jackson L."/>
            <person name="Mathew T."/>
            <person name="Pu L."/>
            <person name="Thornton R."/>
            <person name="Saada N."/>
            <person name="Wilczek-Boney K.B."/>
            <person name="Lee S."/>
            <person name="Kovar C."/>
            <person name="Wu Y."/>
            <person name="Scherer S.E."/>
            <person name="Worley K.C."/>
            <person name="Muzny D.M."/>
            <person name="Gibbs R."/>
        </authorList>
    </citation>
    <scope>NUCLEOTIDE SEQUENCE</scope>
    <source>
        <strain evidence="7">Brora</strain>
    </source>
</reference>
<dbReference type="EMBL" id="JH431912">
    <property type="status" value="NOT_ANNOTATED_CDS"/>
    <property type="molecule type" value="Genomic_DNA"/>
</dbReference>
<evidence type="ECO:0000313" key="6">
    <source>
        <dbReference type="EnsemblMetazoa" id="SMAR009485-PA"/>
    </source>
</evidence>
<keyword evidence="7" id="KW-1185">Reference proteome</keyword>
<dbReference type="InterPro" id="IPR036322">
    <property type="entry name" value="WD40_repeat_dom_sf"/>
</dbReference>
<keyword evidence="1 3" id="KW-0853">WD repeat</keyword>
<evidence type="ECO:0000313" key="7">
    <source>
        <dbReference type="Proteomes" id="UP000014500"/>
    </source>
</evidence>
<dbReference type="Pfam" id="PF25171">
    <property type="entry name" value="Beta-prop_WDR36-Utp21_1st"/>
    <property type="match status" value="1"/>
</dbReference>
<dbReference type="PhylomeDB" id="T1J751"/>
<dbReference type="HOGENOM" id="CLU_002774_2_0_1"/>
<dbReference type="GO" id="GO:0032040">
    <property type="term" value="C:small-subunit processome"/>
    <property type="evidence" value="ECO:0007669"/>
    <property type="project" value="TreeGrafter"/>
</dbReference>
<name>T1J751_STRMM</name>
<organism evidence="6 7">
    <name type="scientific">Strigamia maritima</name>
    <name type="common">European centipede</name>
    <name type="synonym">Geophilus maritimus</name>
    <dbReference type="NCBI Taxonomy" id="126957"/>
    <lineage>
        <taxon>Eukaryota</taxon>
        <taxon>Metazoa</taxon>
        <taxon>Ecdysozoa</taxon>
        <taxon>Arthropoda</taxon>
        <taxon>Myriapoda</taxon>
        <taxon>Chilopoda</taxon>
        <taxon>Pleurostigmophora</taxon>
        <taxon>Geophilomorpha</taxon>
        <taxon>Linotaeniidae</taxon>
        <taxon>Strigamia</taxon>
    </lineage>
</organism>
<dbReference type="InterPro" id="IPR015943">
    <property type="entry name" value="WD40/YVTN_repeat-like_dom_sf"/>
</dbReference>
<dbReference type="FunFam" id="2.130.10.10:FF:000109">
    <property type="entry name" value="WD repeat domain 36"/>
    <property type="match status" value="1"/>
</dbReference>
<dbReference type="AlphaFoldDB" id="T1J751"/>
<dbReference type="GO" id="GO:0006364">
    <property type="term" value="P:rRNA processing"/>
    <property type="evidence" value="ECO:0007669"/>
    <property type="project" value="TreeGrafter"/>
</dbReference>
<dbReference type="STRING" id="126957.T1J751"/>
<protein>
    <recommendedName>
        <fullName evidence="5">WDR36/Utp21 N-terminal domain-containing protein</fullName>
    </recommendedName>
</protein>
<keyword evidence="2" id="KW-0677">Repeat</keyword>
<accession>T1J751</accession>
<evidence type="ECO:0000259" key="5">
    <source>
        <dbReference type="Pfam" id="PF25171"/>
    </source>
</evidence>
<dbReference type="PROSITE" id="PS50082">
    <property type="entry name" value="WD_REPEATS_2"/>
    <property type="match status" value="3"/>
</dbReference>
<feature type="repeat" description="WD" evidence="3">
    <location>
        <begin position="265"/>
        <end position="296"/>
    </location>
</feature>
<dbReference type="Proteomes" id="UP000014500">
    <property type="component" value="Unassembled WGS sequence"/>
</dbReference>
<dbReference type="eggNOG" id="KOG1539">
    <property type="taxonomic scope" value="Eukaryota"/>
</dbReference>
<dbReference type="SMART" id="SM00320">
    <property type="entry name" value="WD40"/>
    <property type="match status" value="8"/>
</dbReference>
<feature type="repeat" description="WD" evidence="3">
    <location>
        <begin position="469"/>
        <end position="510"/>
    </location>
</feature>
<evidence type="ECO:0000256" key="1">
    <source>
        <dbReference type="ARBA" id="ARBA00022574"/>
    </source>
</evidence>
<feature type="region of interest" description="Disordered" evidence="4">
    <location>
        <begin position="665"/>
        <end position="685"/>
    </location>
</feature>
<dbReference type="Gene3D" id="2.130.10.10">
    <property type="entry name" value="YVTN repeat-like/Quinoprotein amine dehydrogenase"/>
    <property type="match status" value="2"/>
</dbReference>
<evidence type="ECO:0000256" key="2">
    <source>
        <dbReference type="ARBA" id="ARBA00022737"/>
    </source>
</evidence>